<dbReference type="STRING" id="722472.SAMN05444321_3058"/>
<evidence type="ECO:0000256" key="1">
    <source>
        <dbReference type="SAM" id="MobiDB-lite"/>
    </source>
</evidence>
<feature type="signal peptide" evidence="2">
    <location>
        <begin position="1"/>
        <end position="19"/>
    </location>
</feature>
<evidence type="ECO:0000313" key="3">
    <source>
        <dbReference type="EMBL" id="KRR16725.1"/>
    </source>
</evidence>
<organism evidence="3 4">
    <name type="scientific">Bradyrhizobium lablabi</name>
    <dbReference type="NCBI Taxonomy" id="722472"/>
    <lineage>
        <taxon>Bacteria</taxon>
        <taxon>Pseudomonadati</taxon>
        <taxon>Pseudomonadota</taxon>
        <taxon>Alphaproteobacteria</taxon>
        <taxon>Hyphomicrobiales</taxon>
        <taxon>Nitrobacteraceae</taxon>
        <taxon>Bradyrhizobium</taxon>
    </lineage>
</organism>
<dbReference type="EMBL" id="LLYB01000125">
    <property type="protein sequence ID" value="KRR16725.1"/>
    <property type="molecule type" value="Genomic_DNA"/>
</dbReference>
<feature type="region of interest" description="Disordered" evidence="1">
    <location>
        <begin position="35"/>
        <end position="75"/>
    </location>
</feature>
<evidence type="ECO:0000256" key="2">
    <source>
        <dbReference type="SAM" id="SignalP"/>
    </source>
</evidence>
<accession>A0A0R3MG49</accession>
<feature type="region of interest" description="Disordered" evidence="1">
    <location>
        <begin position="90"/>
        <end position="114"/>
    </location>
</feature>
<feature type="compositionally biased region" description="Polar residues" evidence="1">
    <location>
        <begin position="43"/>
        <end position="53"/>
    </location>
</feature>
<dbReference type="Proteomes" id="UP000051660">
    <property type="component" value="Unassembled WGS sequence"/>
</dbReference>
<name>A0A0R3MG49_9BRAD</name>
<evidence type="ECO:0000313" key="4">
    <source>
        <dbReference type="Proteomes" id="UP000051660"/>
    </source>
</evidence>
<feature type="chain" id="PRO_5006444119" evidence="2">
    <location>
        <begin position="20"/>
        <end position="195"/>
    </location>
</feature>
<sequence length="195" mass="20327">MPGSIGRLIKLLRMQCATAGLVAPMLAIAPEAGWPQGAPQPSLGLQSPAQQSVPARPEPQQLEPASPPRDENPGLINEIGKLFEKSKLLLPPLKSPGEPTDDPNAGGKGAGDSLSNLARPSIMVSGRAACLVAANGAPDCKAGADRLCQSKGYKEGKSLDTDAAEKCSPKVYLPGYKRQAGDCKTENYVTRALCQ</sequence>
<comment type="caution">
    <text evidence="3">The sequence shown here is derived from an EMBL/GenBank/DDBJ whole genome shotgun (WGS) entry which is preliminary data.</text>
</comment>
<dbReference type="AlphaFoldDB" id="A0A0R3MG49"/>
<reference evidence="3 4" key="1">
    <citation type="submission" date="2014-03" db="EMBL/GenBank/DDBJ databases">
        <title>Bradyrhizobium valentinum sp. nov., isolated from effective nodules of Lupinus mariae-josephae, a lupine endemic of basic-lime soils in Eastern Spain.</title>
        <authorList>
            <person name="Duran D."/>
            <person name="Rey L."/>
            <person name="Navarro A."/>
            <person name="Busquets A."/>
            <person name="Imperial J."/>
            <person name="Ruiz-Argueso T."/>
        </authorList>
    </citation>
    <scope>NUCLEOTIDE SEQUENCE [LARGE SCALE GENOMIC DNA]</scope>
    <source>
        <strain evidence="3 4">CCBAU 23086</strain>
    </source>
</reference>
<protein>
    <submittedName>
        <fullName evidence="3">Uncharacterized protein</fullName>
    </submittedName>
</protein>
<proteinExistence type="predicted"/>
<gene>
    <name evidence="3" type="ORF">CQ14_14080</name>
</gene>
<keyword evidence="2" id="KW-0732">Signal</keyword>